<evidence type="ECO:0000256" key="2">
    <source>
        <dbReference type="ARBA" id="ARBA00022475"/>
    </source>
</evidence>
<protein>
    <submittedName>
        <fullName evidence="10">Uncharacterized protein</fullName>
    </submittedName>
</protein>
<dbReference type="Pfam" id="PF02949">
    <property type="entry name" value="7tm_6"/>
    <property type="match status" value="1"/>
</dbReference>
<evidence type="ECO:0000256" key="1">
    <source>
        <dbReference type="ARBA" id="ARBA00004651"/>
    </source>
</evidence>
<name>A0AAV8VEW6_9CUCU</name>
<reference evidence="10 11" key="1">
    <citation type="journal article" date="2023" name="Insect Mol. Biol.">
        <title>Genome sequencing provides insights into the evolution of gene families encoding plant cell wall-degrading enzymes in longhorned beetles.</title>
        <authorList>
            <person name="Shin N.R."/>
            <person name="Okamura Y."/>
            <person name="Kirsch R."/>
            <person name="Pauchet Y."/>
        </authorList>
    </citation>
    <scope>NUCLEOTIDE SEQUENCE [LARGE SCALE GENOMIC DNA]</scope>
    <source>
        <strain evidence="10">EAD_L_NR</strain>
    </source>
</reference>
<keyword evidence="3" id="KW-0716">Sensory transduction</keyword>
<accession>A0AAV8VEW6</accession>
<evidence type="ECO:0000256" key="4">
    <source>
        <dbReference type="ARBA" id="ARBA00022692"/>
    </source>
</evidence>
<dbReference type="AlphaFoldDB" id="A0AAV8VEW6"/>
<evidence type="ECO:0000256" key="5">
    <source>
        <dbReference type="ARBA" id="ARBA00022725"/>
    </source>
</evidence>
<dbReference type="GO" id="GO:0005549">
    <property type="term" value="F:odorant binding"/>
    <property type="evidence" value="ECO:0007669"/>
    <property type="project" value="InterPro"/>
</dbReference>
<proteinExistence type="predicted"/>
<keyword evidence="4" id="KW-0812">Transmembrane</keyword>
<dbReference type="PANTHER" id="PTHR21137:SF35">
    <property type="entry name" value="ODORANT RECEPTOR 19A-RELATED"/>
    <property type="match status" value="1"/>
</dbReference>
<keyword evidence="6" id="KW-1133">Transmembrane helix</keyword>
<keyword evidence="9" id="KW-0807">Transducer</keyword>
<dbReference type="GO" id="GO:0004984">
    <property type="term" value="F:olfactory receptor activity"/>
    <property type="evidence" value="ECO:0007669"/>
    <property type="project" value="InterPro"/>
</dbReference>
<dbReference type="GO" id="GO:0007165">
    <property type="term" value="P:signal transduction"/>
    <property type="evidence" value="ECO:0007669"/>
    <property type="project" value="UniProtKB-KW"/>
</dbReference>
<evidence type="ECO:0000256" key="9">
    <source>
        <dbReference type="ARBA" id="ARBA00023224"/>
    </source>
</evidence>
<organism evidence="10 11">
    <name type="scientific">Exocentrus adspersus</name>
    <dbReference type="NCBI Taxonomy" id="1586481"/>
    <lineage>
        <taxon>Eukaryota</taxon>
        <taxon>Metazoa</taxon>
        <taxon>Ecdysozoa</taxon>
        <taxon>Arthropoda</taxon>
        <taxon>Hexapoda</taxon>
        <taxon>Insecta</taxon>
        <taxon>Pterygota</taxon>
        <taxon>Neoptera</taxon>
        <taxon>Endopterygota</taxon>
        <taxon>Coleoptera</taxon>
        <taxon>Polyphaga</taxon>
        <taxon>Cucujiformia</taxon>
        <taxon>Chrysomeloidea</taxon>
        <taxon>Cerambycidae</taxon>
        <taxon>Lamiinae</taxon>
        <taxon>Acanthocinini</taxon>
        <taxon>Exocentrus</taxon>
    </lineage>
</organism>
<dbReference type="GO" id="GO:0005886">
    <property type="term" value="C:plasma membrane"/>
    <property type="evidence" value="ECO:0007669"/>
    <property type="project" value="UniProtKB-SubCell"/>
</dbReference>
<keyword evidence="7" id="KW-0472">Membrane</keyword>
<gene>
    <name evidence="10" type="ORF">NQ315_006617</name>
</gene>
<dbReference type="InterPro" id="IPR004117">
    <property type="entry name" value="7tm6_olfct_rcpt"/>
</dbReference>
<evidence type="ECO:0000313" key="11">
    <source>
        <dbReference type="Proteomes" id="UP001159042"/>
    </source>
</evidence>
<keyword evidence="2" id="KW-1003">Cell membrane</keyword>
<evidence type="ECO:0000313" key="10">
    <source>
        <dbReference type="EMBL" id="KAJ8912546.1"/>
    </source>
</evidence>
<evidence type="ECO:0000256" key="3">
    <source>
        <dbReference type="ARBA" id="ARBA00022606"/>
    </source>
</evidence>
<dbReference type="Proteomes" id="UP001159042">
    <property type="component" value="Unassembled WGS sequence"/>
</dbReference>
<keyword evidence="5" id="KW-0552">Olfaction</keyword>
<evidence type="ECO:0000256" key="8">
    <source>
        <dbReference type="ARBA" id="ARBA00023170"/>
    </source>
</evidence>
<evidence type="ECO:0000256" key="7">
    <source>
        <dbReference type="ARBA" id="ARBA00023136"/>
    </source>
</evidence>
<comment type="caution">
    <text evidence="10">The sequence shown here is derived from an EMBL/GenBank/DDBJ whole genome shotgun (WGS) entry which is preliminary data.</text>
</comment>
<sequence length="90" mass="10549">MYAVIESEGTKYACYQSDWTTCDPTVKKMLIIITERSKRPLFLTAGKFSTVSLNSFTKVINTSFSYFTLMQNLYKKHWEKKLNKIVHKIN</sequence>
<comment type="subcellular location">
    <subcellularLocation>
        <location evidence="1">Cell membrane</location>
        <topology evidence="1">Multi-pass membrane protein</topology>
    </subcellularLocation>
</comment>
<keyword evidence="11" id="KW-1185">Reference proteome</keyword>
<dbReference type="PANTHER" id="PTHR21137">
    <property type="entry name" value="ODORANT RECEPTOR"/>
    <property type="match status" value="1"/>
</dbReference>
<evidence type="ECO:0000256" key="6">
    <source>
        <dbReference type="ARBA" id="ARBA00022989"/>
    </source>
</evidence>
<keyword evidence="8" id="KW-0675">Receptor</keyword>
<dbReference type="EMBL" id="JANEYG010000121">
    <property type="protein sequence ID" value="KAJ8912546.1"/>
    <property type="molecule type" value="Genomic_DNA"/>
</dbReference>